<sequence>MLRYIALFALVACASAHFIMPKCPTVPGKFPFDMEKFQGDWYLSAGNDLALEKKGKCGKINFPAYAKDDKIEDTVLTARYRNR</sequence>
<gene>
    <name evidence="3" type="primary">LOC113203361</name>
</gene>
<evidence type="ECO:0000313" key="2">
    <source>
        <dbReference type="Proteomes" id="UP000504606"/>
    </source>
</evidence>
<evidence type="ECO:0000313" key="3">
    <source>
        <dbReference type="RefSeq" id="XP_026273785.2"/>
    </source>
</evidence>
<feature type="chain" id="PRO_5039466301" evidence="1">
    <location>
        <begin position="17"/>
        <end position="83"/>
    </location>
</feature>
<dbReference type="Gene3D" id="2.40.128.20">
    <property type="match status" value="1"/>
</dbReference>
<dbReference type="AlphaFoldDB" id="A0A6J1S3N0"/>
<dbReference type="Proteomes" id="UP000504606">
    <property type="component" value="Unplaced"/>
</dbReference>
<feature type="signal peptide" evidence="1">
    <location>
        <begin position="1"/>
        <end position="16"/>
    </location>
</feature>
<dbReference type="OrthoDB" id="565904at2759"/>
<name>A0A6J1S3N0_FRAOC</name>
<dbReference type="KEGG" id="foc:113203361"/>
<dbReference type="GeneID" id="113203361"/>
<accession>A0A6J1S3N0</accession>
<proteinExistence type="predicted"/>
<protein>
    <submittedName>
        <fullName evidence="3">Bilin-binding protein-like</fullName>
    </submittedName>
</protein>
<keyword evidence="2" id="KW-1185">Reference proteome</keyword>
<reference evidence="3" key="1">
    <citation type="submission" date="2025-08" db="UniProtKB">
        <authorList>
            <consortium name="RefSeq"/>
        </authorList>
    </citation>
    <scope>IDENTIFICATION</scope>
    <source>
        <tissue evidence="3">Whole organism</tissue>
    </source>
</reference>
<organism evidence="2 3">
    <name type="scientific">Frankliniella occidentalis</name>
    <name type="common">Western flower thrips</name>
    <name type="synonym">Euthrips occidentalis</name>
    <dbReference type="NCBI Taxonomy" id="133901"/>
    <lineage>
        <taxon>Eukaryota</taxon>
        <taxon>Metazoa</taxon>
        <taxon>Ecdysozoa</taxon>
        <taxon>Arthropoda</taxon>
        <taxon>Hexapoda</taxon>
        <taxon>Insecta</taxon>
        <taxon>Pterygota</taxon>
        <taxon>Neoptera</taxon>
        <taxon>Paraneoptera</taxon>
        <taxon>Thysanoptera</taxon>
        <taxon>Terebrantia</taxon>
        <taxon>Thripoidea</taxon>
        <taxon>Thripidae</taxon>
        <taxon>Frankliniella</taxon>
    </lineage>
</organism>
<dbReference type="RefSeq" id="XP_026273785.2">
    <property type="nucleotide sequence ID" value="XM_026418000.2"/>
</dbReference>
<evidence type="ECO:0000256" key="1">
    <source>
        <dbReference type="SAM" id="SignalP"/>
    </source>
</evidence>
<keyword evidence="1" id="KW-0732">Signal</keyword>
<dbReference type="InterPro" id="IPR012674">
    <property type="entry name" value="Calycin"/>
</dbReference>
<dbReference type="SUPFAM" id="SSF50814">
    <property type="entry name" value="Lipocalins"/>
    <property type="match status" value="1"/>
</dbReference>